<reference evidence="2 3" key="1">
    <citation type="submission" date="2016-10" db="EMBL/GenBank/DDBJ databases">
        <authorList>
            <person name="de Groot N.N."/>
        </authorList>
    </citation>
    <scope>NUCLEOTIDE SEQUENCE [LARGE SCALE GENOMIC DNA]</scope>
    <source>
        <strain evidence="2 3">CPCC 201354</strain>
    </source>
</reference>
<name>A0A1G8AL87_9ACTN</name>
<dbReference type="InterPro" id="IPR046259">
    <property type="entry name" value="DUF6292"/>
</dbReference>
<gene>
    <name evidence="2" type="ORF">SAMN05421505_112212</name>
</gene>
<dbReference type="EMBL" id="FNCN01000012">
    <property type="protein sequence ID" value="SDH21721.1"/>
    <property type="molecule type" value="Genomic_DNA"/>
</dbReference>
<dbReference type="Pfam" id="PF19809">
    <property type="entry name" value="DUF6292"/>
    <property type="match status" value="1"/>
</dbReference>
<evidence type="ECO:0000259" key="1">
    <source>
        <dbReference type="Pfam" id="PF19809"/>
    </source>
</evidence>
<protein>
    <recommendedName>
        <fullName evidence="1">DUF6292 domain-containing protein</fullName>
    </recommendedName>
</protein>
<keyword evidence="3" id="KW-1185">Reference proteome</keyword>
<dbReference type="Proteomes" id="UP000198923">
    <property type="component" value="Unassembled WGS sequence"/>
</dbReference>
<evidence type="ECO:0000313" key="2">
    <source>
        <dbReference type="EMBL" id="SDH21721.1"/>
    </source>
</evidence>
<sequence length="148" mass="16603">MVAVKHVEPYTDEWLTQPAFYLLQVVDLLGAEVVDWWAGPFDPREATLRLIDGSALMWDEESGWRLGRLISGERGRRAILTDIRYLGGGLLPRPERVPEALADARRGVGGSTAFRPCYRSYRHRRDGFDLALAEYVISAAGAMAPVRM</sequence>
<dbReference type="OrthoDB" id="4190452at2"/>
<proteinExistence type="predicted"/>
<dbReference type="AlphaFoldDB" id="A0A1G8AL87"/>
<organism evidence="2 3">
    <name type="scientific">Sinosporangium album</name>
    <dbReference type="NCBI Taxonomy" id="504805"/>
    <lineage>
        <taxon>Bacteria</taxon>
        <taxon>Bacillati</taxon>
        <taxon>Actinomycetota</taxon>
        <taxon>Actinomycetes</taxon>
        <taxon>Streptosporangiales</taxon>
        <taxon>Streptosporangiaceae</taxon>
        <taxon>Sinosporangium</taxon>
    </lineage>
</organism>
<feature type="domain" description="DUF6292" evidence="1">
    <location>
        <begin position="21"/>
        <end position="103"/>
    </location>
</feature>
<evidence type="ECO:0000313" key="3">
    <source>
        <dbReference type="Proteomes" id="UP000198923"/>
    </source>
</evidence>
<accession>A0A1G8AL87</accession>